<evidence type="ECO:0000313" key="1">
    <source>
        <dbReference type="EMBL" id="SVA81154.1"/>
    </source>
</evidence>
<gene>
    <name evidence="1" type="ORF">METZ01_LOCUS134008</name>
</gene>
<organism evidence="1">
    <name type="scientific">marine metagenome</name>
    <dbReference type="NCBI Taxonomy" id="408172"/>
    <lineage>
        <taxon>unclassified sequences</taxon>
        <taxon>metagenomes</taxon>
        <taxon>ecological metagenomes</taxon>
    </lineage>
</organism>
<proteinExistence type="predicted"/>
<dbReference type="SUPFAM" id="SSF52266">
    <property type="entry name" value="SGNH hydrolase"/>
    <property type="match status" value="1"/>
</dbReference>
<evidence type="ECO:0008006" key="2">
    <source>
        <dbReference type="Google" id="ProtNLM"/>
    </source>
</evidence>
<accession>A0A381YW25</accession>
<sequence length="259" mass="30623">MIFFRYETYNHYQRFLNEDLFHLKNDVEIIKRGYKGPFVLVTGDSWSAGEWDIDKGLHWISQHSIAKYLEKNHAIATCWGSNPGWNDELSLGLVKKLHHLFDYVVFVKSCSSRIVKELETDKELETIKISDIFQQWTNYSNYVYKKLSPIQEKLILIGGLNKINEEGLKLNTLLTIPSIMEEYDSEFKASEWFGDEDIWEMYKKHSKYQESLLKAMDNFYEQKSYLLSKPELYYPDGFHPNRKIHKDLAEKIAKVIGKK</sequence>
<name>A0A381YW25_9ZZZZ</name>
<reference evidence="1" key="1">
    <citation type="submission" date="2018-05" db="EMBL/GenBank/DDBJ databases">
        <authorList>
            <person name="Lanie J.A."/>
            <person name="Ng W.-L."/>
            <person name="Kazmierczak K.M."/>
            <person name="Andrzejewski T.M."/>
            <person name="Davidsen T.M."/>
            <person name="Wayne K.J."/>
            <person name="Tettelin H."/>
            <person name="Glass J.I."/>
            <person name="Rusch D."/>
            <person name="Podicherti R."/>
            <person name="Tsui H.-C.T."/>
            <person name="Winkler M.E."/>
        </authorList>
    </citation>
    <scope>NUCLEOTIDE SEQUENCE</scope>
</reference>
<dbReference type="AlphaFoldDB" id="A0A381YW25"/>
<dbReference type="EMBL" id="UINC01019195">
    <property type="protein sequence ID" value="SVA81154.1"/>
    <property type="molecule type" value="Genomic_DNA"/>
</dbReference>
<protein>
    <recommendedName>
        <fullName evidence="2">SGNH hydrolase-type esterase domain-containing protein</fullName>
    </recommendedName>
</protein>